<dbReference type="Proteomes" id="UP000191408">
    <property type="component" value="Unassembled WGS sequence"/>
</dbReference>
<reference evidence="2" key="1">
    <citation type="journal article" date="2017" name="Nat. Microbiol.">
        <title>Global analysis of biosynthetic gene clusters reveals vast potential of secondary metabolite production in Penicillium species.</title>
        <authorList>
            <person name="Nielsen J.C."/>
            <person name="Grijseels S."/>
            <person name="Prigent S."/>
            <person name="Ji B."/>
            <person name="Dainat J."/>
            <person name="Nielsen K.F."/>
            <person name="Frisvad J.C."/>
            <person name="Workman M."/>
            <person name="Nielsen J."/>
        </authorList>
    </citation>
    <scope>NUCLEOTIDE SEQUENCE [LARGE SCALE GENOMIC DNA]</scope>
    <source>
        <strain evidence="2">IBT 4502</strain>
    </source>
</reference>
<name>A0A1V6NEW0_PENPO</name>
<dbReference type="EMBL" id="MDYM01000010">
    <property type="protein sequence ID" value="OQD63205.1"/>
    <property type="molecule type" value="Genomic_DNA"/>
</dbReference>
<evidence type="ECO:0000313" key="1">
    <source>
        <dbReference type="EMBL" id="OQD63205.1"/>
    </source>
</evidence>
<evidence type="ECO:0000313" key="2">
    <source>
        <dbReference type="Proteomes" id="UP000191408"/>
    </source>
</evidence>
<dbReference type="PANTHER" id="PTHR36986:SF1">
    <property type="entry name" value="UPF0643 PROTEIN PB2B2.08"/>
    <property type="match status" value="1"/>
</dbReference>
<keyword evidence="2" id="KW-1185">Reference proteome</keyword>
<dbReference type="AlphaFoldDB" id="A0A1V6NEW0"/>
<accession>A0A1V6NEW0</accession>
<gene>
    <name evidence="1" type="ORF">PENPOL_c010G06111</name>
</gene>
<protein>
    <submittedName>
        <fullName evidence="1">Uncharacterized protein</fullName>
    </submittedName>
</protein>
<comment type="caution">
    <text evidence="1">The sequence shown here is derived from an EMBL/GenBank/DDBJ whole genome shotgun (WGS) entry which is preliminary data.</text>
</comment>
<dbReference type="OrthoDB" id="2140489at2759"/>
<dbReference type="PANTHER" id="PTHR36986">
    <property type="entry name" value="UPF0643 PROTEIN PB2B2.08"/>
    <property type="match status" value="1"/>
</dbReference>
<proteinExistence type="predicted"/>
<sequence>MWYSIRIAVRGFYYINRLQISFRYGVYRIKFCLYKTQIRLLIPNFCRYYFSRYSASISCFSRIWNLFSHKLDSQRPWNMTFTIDNPVLSNPVPSNAVPATKSLPDKGKDQKVPNLTRLVHHSHVTTEFDPLRFEAAASLQLQLQLEKQYPDTETDTRLIASPYNSVPHLLDISALERQDRLFALALAYLKPIRDDYATAEYTESFNWTKVYDLLRTFSQAENHTWKSQSYYVVIFRSILLPDIDSGRLYDLDAHSHQEAIASGGLLKYWFGAKNDKHRNLATCIWRNRTDARLGGRGPWHAQARAAATVMYEEIKFTTLRLDIEDGVQSWKLSDWKEGA</sequence>
<organism evidence="1 2">
    <name type="scientific">Penicillium polonicum</name>
    <dbReference type="NCBI Taxonomy" id="60169"/>
    <lineage>
        <taxon>Eukaryota</taxon>
        <taxon>Fungi</taxon>
        <taxon>Dikarya</taxon>
        <taxon>Ascomycota</taxon>
        <taxon>Pezizomycotina</taxon>
        <taxon>Eurotiomycetes</taxon>
        <taxon>Eurotiomycetidae</taxon>
        <taxon>Eurotiales</taxon>
        <taxon>Aspergillaceae</taxon>
        <taxon>Penicillium</taxon>
    </lineage>
</organism>